<accession>A0A7S4JTX4</accession>
<name>A0A7S4JTX4_GUITH</name>
<protein>
    <submittedName>
        <fullName evidence="2">Uncharacterized protein</fullName>
    </submittedName>
</protein>
<gene>
    <name evidence="2" type="ORF">GTHE00462_LOCUS7393</name>
</gene>
<reference evidence="2" key="1">
    <citation type="submission" date="2021-01" db="EMBL/GenBank/DDBJ databases">
        <authorList>
            <person name="Corre E."/>
            <person name="Pelletier E."/>
            <person name="Niang G."/>
            <person name="Scheremetjew M."/>
            <person name="Finn R."/>
            <person name="Kale V."/>
            <person name="Holt S."/>
            <person name="Cochrane G."/>
            <person name="Meng A."/>
            <person name="Brown T."/>
            <person name="Cohen L."/>
        </authorList>
    </citation>
    <scope>NUCLEOTIDE SEQUENCE</scope>
    <source>
        <strain evidence="2">CCMP 2712</strain>
    </source>
</reference>
<evidence type="ECO:0000256" key="1">
    <source>
        <dbReference type="SAM" id="MobiDB-lite"/>
    </source>
</evidence>
<dbReference type="EMBL" id="HBKN01009399">
    <property type="protein sequence ID" value="CAE2273214.1"/>
    <property type="molecule type" value="Transcribed_RNA"/>
</dbReference>
<sequence length="231" mass="25408">MCEMRAKTVEHIHPGSKHARRQSVEEVVESMPLGLLAQKGRVLLEPVEPFFITSVDGPATALLGKSSSRITGRMLRSIDSCVGGNKSLCAAARTALHENKRVFLTLPRPVGNGILILAFQSKPTTTGVDRIELLIFPTQEGLDLEIKDPLVESMRVPSAHTALEVKISSNSGRDSPDKDLEISDEEMQDSQSGDDELFDYNIDVKTTPRHKIADFEVENFDLSNTLSALRL</sequence>
<organism evidence="2">
    <name type="scientific">Guillardia theta</name>
    <name type="common">Cryptophyte</name>
    <name type="synonym">Cryptomonas phi</name>
    <dbReference type="NCBI Taxonomy" id="55529"/>
    <lineage>
        <taxon>Eukaryota</taxon>
        <taxon>Cryptophyceae</taxon>
        <taxon>Pyrenomonadales</taxon>
        <taxon>Geminigeraceae</taxon>
        <taxon>Guillardia</taxon>
    </lineage>
</organism>
<evidence type="ECO:0000313" key="2">
    <source>
        <dbReference type="EMBL" id="CAE2273214.1"/>
    </source>
</evidence>
<feature type="compositionally biased region" description="Acidic residues" evidence="1">
    <location>
        <begin position="182"/>
        <end position="197"/>
    </location>
</feature>
<dbReference type="AlphaFoldDB" id="A0A7S4JTX4"/>
<proteinExistence type="predicted"/>
<feature type="region of interest" description="Disordered" evidence="1">
    <location>
        <begin position="165"/>
        <end position="197"/>
    </location>
</feature>